<evidence type="ECO:0000313" key="6">
    <source>
        <dbReference type="EMBL" id="MDY5155175.1"/>
    </source>
</evidence>
<dbReference type="InterPro" id="IPR023365">
    <property type="entry name" value="Sortase_dom-sf"/>
</dbReference>
<feature type="region of interest" description="Disordered" evidence="3">
    <location>
        <begin position="86"/>
        <end position="107"/>
    </location>
</feature>
<dbReference type="EMBL" id="JAWNGA010000003">
    <property type="protein sequence ID" value="MDY5132706.1"/>
    <property type="molecule type" value="Genomic_DNA"/>
</dbReference>
<protein>
    <submittedName>
        <fullName evidence="6">Class E sortase</fullName>
    </submittedName>
</protein>
<evidence type="ECO:0000313" key="8">
    <source>
        <dbReference type="Proteomes" id="UP001281731"/>
    </source>
</evidence>
<keyword evidence="4" id="KW-0472">Membrane</keyword>
<evidence type="ECO:0000313" key="5">
    <source>
        <dbReference type="EMBL" id="MDY5132706.1"/>
    </source>
</evidence>
<dbReference type="Gene3D" id="2.40.260.10">
    <property type="entry name" value="Sortase"/>
    <property type="match status" value="1"/>
</dbReference>
<evidence type="ECO:0000256" key="1">
    <source>
        <dbReference type="ARBA" id="ARBA00022801"/>
    </source>
</evidence>
<feature type="transmembrane region" description="Helical" evidence="4">
    <location>
        <begin position="43"/>
        <end position="68"/>
    </location>
</feature>
<organism evidence="6 8">
    <name type="scientific">Actinotignum urinale</name>
    <dbReference type="NCBI Taxonomy" id="190146"/>
    <lineage>
        <taxon>Bacteria</taxon>
        <taxon>Bacillati</taxon>
        <taxon>Actinomycetota</taxon>
        <taxon>Actinomycetes</taxon>
        <taxon>Actinomycetales</taxon>
        <taxon>Actinomycetaceae</taxon>
        <taxon>Actinotignum</taxon>
    </lineage>
</organism>
<name>A0AAW9HY54_9ACTO</name>
<feature type="compositionally biased region" description="Polar residues" evidence="3">
    <location>
        <begin position="86"/>
        <end position="95"/>
    </location>
</feature>
<comment type="caution">
    <text evidence="6">The sequence shown here is derived from an EMBL/GenBank/DDBJ whole genome shotgun (WGS) entry which is preliminary data.</text>
</comment>
<dbReference type="InterPro" id="IPR053465">
    <property type="entry name" value="Sortase_Class_E"/>
</dbReference>
<dbReference type="CDD" id="cd05830">
    <property type="entry name" value="Sortase_E"/>
    <property type="match status" value="1"/>
</dbReference>
<dbReference type="Pfam" id="PF04203">
    <property type="entry name" value="Sortase"/>
    <property type="match status" value="1"/>
</dbReference>
<keyword evidence="7" id="KW-1185">Reference proteome</keyword>
<reference evidence="6 7" key="1">
    <citation type="submission" date="2023-10" db="EMBL/GenBank/DDBJ databases">
        <title>Whole Genome based description of the genera Actinobaculum and Actinotignum reveals a complex phylogenetic relationship within the species included in the genus Actinotignum.</title>
        <authorList>
            <person name="Jensen C.S."/>
            <person name="Dargis R."/>
            <person name="Kemp M."/>
            <person name="Christensen J.J."/>
        </authorList>
    </citation>
    <scope>NUCLEOTIDE SEQUENCE</scope>
    <source>
        <strain evidence="6">SLA_B511</strain>
        <strain evidence="5 7">SLA_B974</strain>
    </source>
</reference>
<accession>A0AAW9HY54</accession>
<evidence type="ECO:0000256" key="4">
    <source>
        <dbReference type="SAM" id="Phobius"/>
    </source>
</evidence>
<feature type="active site" description="Acyl-thioester intermediate" evidence="2">
    <location>
        <position position="236"/>
    </location>
</feature>
<dbReference type="GO" id="GO:0016787">
    <property type="term" value="F:hydrolase activity"/>
    <property type="evidence" value="ECO:0007669"/>
    <property type="project" value="UniProtKB-KW"/>
</dbReference>
<dbReference type="InterPro" id="IPR042003">
    <property type="entry name" value="Sortase_E"/>
</dbReference>
<dbReference type="EMBL" id="JAWNGC010000005">
    <property type="protein sequence ID" value="MDY5155175.1"/>
    <property type="molecule type" value="Genomic_DNA"/>
</dbReference>
<keyword evidence="1" id="KW-0378">Hydrolase</keyword>
<evidence type="ECO:0000313" key="7">
    <source>
        <dbReference type="Proteomes" id="UP001275049"/>
    </source>
</evidence>
<sequence>MNNPASGRRALEVDVTPATNGSLPSKKGKESASRSKPSLLSRIIGVIGEILITLGIIIALFIVWQLWWTTVIANCNQNSEISQIQSKWGNPNSQKVGKPRYDDPPAARHTKTVGDLEGIIYIPRFGNNWRYTIKYGVELEAVLDTGSFGHNNDTAFVGEIGNFAIAGHRLTYGNSMKDAPDIKDGDSIIIQTENAYYVYKQIKQEIVKPTEVRVISPNPFNPDYEPTERLLSITTCDPPLVSNNRLIVFAKYDHWVDPKDGVPAELAKK</sequence>
<keyword evidence="4" id="KW-0812">Transmembrane</keyword>
<evidence type="ECO:0000256" key="2">
    <source>
        <dbReference type="PIRSR" id="PIRSR605754-1"/>
    </source>
</evidence>
<feature type="active site" description="Proton donor/acceptor" evidence="2">
    <location>
        <position position="168"/>
    </location>
</feature>
<dbReference type="RefSeq" id="WP_022866109.1">
    <property type="nucleotide sequence ID" value="NZ_CP171105.1"/>
</dbReference>
<dbReference type="NCBIfam" id="NF033747">
    <property type="entry name" value="class_E_sortase"/>
    <property type="match status" value="1"/>
</dbReference>
<keyword evidence="4" id="KW-1133">Transmembrane helix</keyword>
<evidence type="ECO:0000256" key="3">
    <source>
        <dbReference type="SAM" id="MobiDB-lite"/>
    </source>
</evidence>
<dbReference type="Proteomes" id="UP001281731">
    <property type="component" value="Unassembled WGS sequence"/>
</dbReference>
<feature type="region of interest" description="Disordered" evidence="3">
    <location>
        <begin position="1"/>
        <end position="33"/>
    </location>
</feature>
<proteinExistence type="predicted"/>
<dbReference type="SUPFAM" id="SSF63817">
    <property type="entry name" value="Sortase"/>
    <property type="match status" value="1"/>
</dbReference>
<dbReference type="AlphaFoldDB" id="A0AAW9HY54"/>
<gene>
    <name evidence="6" type="ORF">R6G80_05475</name>
    <name evidence="5" type="ORF">R6G86_02960</name>
</gene>
<dbReference type="Proteomes" id="UP001275049">
    <property type="component" value="Unassembled WGS sequence"/>
</dbReference>
<dbReference type="InterPro" id="IPR005754">
    <property type="entry name" value="Sortase"/>
</dbReference>